<keyword evidence="2" id="KW-1185">Reference proteome</keyword>
<gene>
    <name evidence="1" type="ORF">NQ176_g7146</name>
</gene>
<accession>A0ACC1N1F1</accession>
<proteinExistence type="predicted"/>
<dbReference type="EMBL" id="JANJQO010001144">
    <property type="protein sequence ID" value="KAJ2972456.1"/>
    <property type="molecule type" value="Genomic_DNA"/>
</dbReference>
<dbReference type="Proteomes" id="UP001143910">
    <property type="component" value="Unassembled WGS sequence"/>
</dbReference>
<evidence type="ECO:0000313" key="1">
    <source>
        <dbReference type="EMBL" id="KAJ2972456.1"/>
    </source>
</evidence>
<reference evidence="1" key="1">
    <citation type="submission" date="2022-08" db="EMBL/GenBank/DDBJ databases">
        <title>Genome Sequence of Lecanicillium fungicola.</title>
        <authorList>
            <person name="Buettner E."/>
        </authorList>
    </citation>
    <scope>NUCLEOTIDE SEQUENCE</scope>
    <source>
        <strain evidence="1">Babe33</strain>
    </source>
</reference>
<organism evidence="1 2">
    <name type="scientific">Zarea fungicola</name>
    <dbReference type="NCBI Taxonomy" id="93591"/>
    <lineage>
        <taxon>Eukaryota</taxon>
        <taxon>Fungi</taxon>
        <taxon>Dikarya</taxon>
        <taxon>Ascomycota</taxon>
        <taxon>Pezizomycotina</taxon>
        <taxon>Sordariomycetes</taxon>
        <taxon>Hypocreomycetidae</taxon>
        <taxon>Hypocreales</taxon>
        <taxon>Cordycipitaceae</taxon>
        <taxon>Zarea</taxon>
    </lineage>
</organism>
<name>A0ACC1N1F1_9HYPO</name>
<evidence type="ECO:0000313" key="2">
    <source>
        <dbReference type="Proteomes" id="UP001143910"/>
    </source>
</evidence>
<comment type="caution">
    <text evidence="1">The sequence shown here is derived from an EMBL/GenBank/DDBJ whole genome shotgun (WGS) entry which is preliminary data.</text>
</comment>
<protein>
    <submittedName>
        <fullName evidence="1">Uncharacterized protein</fullName>
    </submittedName>
</protein>
<sequence>MNKRPDRTVGYSTMAYNSLPVTYDAFYAFDTCHGDILANKVMRDLFRKHRVESKLGLVLLHKHCTLKHGERMTEANGTRGPSSVKGNEPCVWKINLADGRLIPLEFSVDAREIDWRDIRMQAFVQELLSVLIEFEAWKLLGLALYPGKGYHGRIEAACGRSAVSLTPDELNSLPHGTIRESAWFYTNDYLDRGCKCYWFSVGDE</sequence>